<evidence type="ECO:0008006" key="3">
    <source>
        <dbReference type="Google" id="ProtNLM"/>
    </source>
</evidence>
<evidence type="ECO:0000313" key="2">
    <source>
        <dbReference type="Proteomes" id="UP001305521"/>
    </source>
</evidence>
<name>A0ABZ0PMG6_9PROT</name>
<dbReference type="RefSeq" id="WP_318650393.1">
    <property type="nucleotide sequence ID" value="NZ_CP137852.1"/>
</dbReference>
<gene>
    <name evidence="1" type="ORF">R9Z33_05985</name>
</gene>
<proteinExistence type="predicted"/>
<dbReference type="EMBL" id="CP137852">
    <property type="protein sequence ID" value="WPB86421.1"/>
    <property type="molecule type" value="Genomic_DNA"/>
</dbReference>
<accession>A0ABZ0PMG6</accession>
<reference evidence="1 2" key="1">
    <citation type="submission" date="2023-11" db="EMBL/GenBank/DDBJ databases">
        <title>Arctic aerobic anoxygenic photoheterotroph Sediminicoccus rosea KRV36 adapts its photosynthesis to long days of polar summer.</title>
        <authorList>
            <person name="Tomasch J."/>
            <person name="Kopejtka K."/>
            <person name="Bily T."/>
            <person name="Gardiner A.T."/>
            <person name="Gardian Z."/>
            <person name="Shivaramu S."/>
            <person name="Koblizek M."/>
            <person name="Engelhardt F."/>
            <person name="Kaftan D."/>
        </authorList>
    </citation>
    <scope>NUCLEOTIDE SEQUENCE [LARGE SCALE GENOMIC DNA]</scope>
    <source>
        <strain evidence="1 2">R-30</strain>
    </source>
</reference>
<evidence type="ECO:0000313" key="1">
    <source>
        <dbReference type="EMBL" id="WPB86421.1"/>
    </source>
</evidence>
<sequence length="68" mass="7445">MPQPYRTPPWLTAQTADAMRRAAALALSRRLDAAEEARRVAWALHPALPAKMIGEAVQAVLQHGEGEE</sequence>
<keyword evidence="2" id="KW-1185">Reference proteome</keyword>
<protein>
    <recommendedName>
        <fullName evidence="3">ANTAR domain-containing protein</fullName>
    </recommendedName>
</protein>
<organism evidence="1 2">
    <name type="scientific">Sediminicoccus rosea</name>
    <dbReference type="NCBI Taxonomy" id="1225128"/>
    <lineage>
        <taxon>Bacteria</taxon>
        <taxon>Pseudomonadati</taxon>
        <taxon>Pseudomonadota</taxon>
        <taxon>Alphaproteobacteria</taxon>
        <taxon>Acetobacterales</taxon>
        <taxon>Roseomonadaceae</taxon>
        <taxon>Sediminicoccus</taxon>
    </lineage>
</organism>
<dbReference type="Proteomes" id="UP001305521">
    <property type="component" value="Chromosome"/>
</dbReference>